<accession>A0ABS6TG16</accession>
<comment type="caution">
    <text evidence="2">The sequence shown here is derived from an EMBL/GenBank/DDBJ whole genome shotgun (WGS) entry which is preliminary data.</text>
</comment>
<sequence length="1153" mass="132985">MNISKDKAKQKEIRSKYIEAIGSLLLGPGSEKINTNLDEEIISEKPQSRYSTGILYPFKEDISKRELEEITVDIQDGFDKEDSVEIDNSFIPSAIGITFYCKTQIKELKFSVATACYEPLKNPYIETTAKVLETLKQYLSESRIEKVDQLFEIDEGKKRIRLKSYNEETDEKINNLSKEMRSNETLDIDTKFLINKIKNINYNKKSCFQRKPLVSNLLLKLYEGMETKEIKFSKEYSVQLFSKIKNLKIANETVTAVTLVVKNNSKNHFFQTEIKIPEQEGISFAASEDIKVPNLEKLNQEDAMNLFLYRQKKTYALGRGVSAVWEEVNGTVTEIKTSYLPSYELFPMSFEIPELEPDILRADSYIDMEKESQISKLNSFVAAYDNWIKKMELSIGQLIPEFQKFARENIKRCQDCSLRMKKTILFLKEDYKAFEAFNLANKAMLLQRADGAEQKAYCYETSDFQDIVFNWRPFQLAFVLHSLESILNEKSDDREILDLIWVSTGGGKTEAYLFAIAAVIIYRRMKYNNSAGVSVIMRYTLRLLTAQQFERASQLICALEFIRRRVSGLGDTEITIGLWIGEGTNNYLKGAKADFESMVKAESLEEAKRKNTFQVLKCPWCKEEHSIIPKTEFFKIKRRWGYSPIDSSKPKYNMKCNNKNCEFSKCLPIYVVDESIYNIRPTLLFGTVDKFAQVPLKEETQHLFGSDDLTKYRRPELIIQDELHLISGPLGSIVGLYEAGFDYIFKSGEDIIPPKYIASTATIRNAEEQVKAIFDRKVFQFPPNGIDIADNFFVKENITEPGRAYLGIMSTGKSQVTTEIRLLAAMLQTITELGLEPDEEELFWTITGYFNSIRELGKASGLIRDDVKEYINQLNRRNNTKKRYLWDNTSVELTSRKSGIEIPEILNKLEVRHAANDRKDKKYPIDTLIATNMLSVGVDISRLNAMFVVGQPKLTSEYIQATSRVGRDSLGLVCTLYNSSRSRDRSHYETFQSYHQSMYRFVEASSVTPFSAPALTKAVAAVIVAMLRNNFEELSGDNTPINILNDENRLDTIIEYLMNRVRDNEDKYRLYSEDAEIIMREFTNSWLELARDAEAIEGAEHETRYYLYRTKTQEFLGKLLLRSFDDRSFHEEATRVMGTMRNVEDTAYMRLVD</sequence>
<keyword evidence="2" id="KW-0547">Nucleotide-binding</keyword>
<keyword evidence="2" id="KW-0378">Hydrolase</keyword>
<organism evidence="2 3">
    <name type="scientific">Enterococcus alishanensis</name>
    <dbReference type="NCBI Taxonomy" id="1303817"/>
    <lineage>
        <taxon>Bacteria</taxon>
        <taxon>Bacillati</taxon>
        <taxon>Bacillota</taxon>
        <taxon>Bacilli</taxon>
        <taxon>Lactobacillales</taxon>
        <taxon>Enterococcaceae</taxon>
        <taxon>Enterococcus</taxon>
    </lineage>
</organism>
<reference evidence="2 3" key="1">
    <citation type="submission" date="2021-06" db="EMBL/GenBank/DDBJ databases">
        <title>Enterococcus alishanensis sp. nov., a novel lactic acid bacterium isolated from fresh coffee beans.</title>
        <authorList>
            <person name="Chen Y.-S."/>
        </authorList>
    </citation>
    <scope>NUCLEOTIDE SEQUENCE [LARGE SCALE GENOMIC DNA]</scope>
    <source>
        <strain evidence="2 3">ALS3</strain>
    </source>
</reference>
<dbReference type="PROSITE" id="PS51194">
    <property type="entry name" value="HELICASE_CTER"/>
    <property type="match status" value="1"/>
</dbReference>
<name>A0ABS6TG16_9ENTE</name>
<protein>
    <submittedName>
        <fullName evidence="2">DNA helicase</fullName>
    </submittedName>
</protein>
<proteinExistence type="predicted"/>
<evidence type="ECO:0000313" key="2">
    <source>
        <dbReference type="EMBL" id="MBV7391840.1"/>
    </source>
</evidence>
<keyword evidence="2" id="KW-0067">ATP-binding</keyword>
<dbReference type="Pfam" id="PF00271">
    <property type="entry name" value="Helicase_C"/>
    <property type="match status" value="1"/>
</dbReference>
<gene>
    <name evidence="2" type="ORF">KUA55_14215</name>
</gene>
<keyword evidence="3" id="KW-1185">Reference proteome</keyword>
<dbReference type="SMART" id="SM00490">
    <property type="entry name" value="HELICc"/>
    <property type="match status" value="1"/>
</dbReference>
<dbReference type="Proteomes" id="UP000774130">
    <property type="component" value="Unassembled WGS sequence"/>
</dbReference>
<keyword evidence="2" id="KW-0347">Helicase</keyword>
<evidence type="ECO:0000259" key="1">
    <source>
        <dbReference type="PROSITE" id="PS51194"/>
    </source>
</evidence>
<dbReference type="GO" id="GO:0004386">
    <property type="term" value="F:helicase activity"/>
    <property type="evidence" value="ECO:0007669"/>
    <property type="project" value="UniProtKB-KW"/>
</dbReference>
<dbReference type="EMBL" id="JAHUZB010000006">
    <property type="protein sequence ID" value="MBV7391840.1"/>
    <property type="molecule type" value="Genomic_DNA"/>
</dbReference>
<feature type="domain" description="Helicase C-terminal" evidence="1">
    <location>
        <begin position="829"/>
        <end position="1006"/>
    </location>
</feature>
<dbReference type="InterPro" id="IPR001650">
    <property type="entry name" value="Helicase_C-like"/>
</dbReference>
<evidence type="ECO:0000313" key="3">
    <source>
        <dbReference type="Proteomes" id="UP000774130"/>
    </source>
</evidence>
<dbReference type="RefSeq" id="WP_218327050.1">
    <property type="nucleotide sequence ID" value="NZ_JAHUZB010000006.1"/>
</dbReference>
<dbReference type="CDD" id="cd18785">
    <property type="entry name" value="SF2_C"/>
    <property type="match status" value="1"/>
</dbReference>